<dbReference type="PANTHER" id="PTHR16275:SF8">
    <property type="entry name" value="COILED-COIL DOMAIN-CONTAINING PROTEIN 40"/>
    <property type="match status" value="1"/>
</dbReference>
<evidence type="ECO:0000256" key="2">
    <source>
        <dbReference type="SAM" id="MobiDB-lite"/>
    </source>
</evidence>
<protein>
    <recommendedName>
        <fullName evidence="5">Coiled-coil domain-containing protein 40</fullName>
    </recommendedName>
</protein>
<feature type="coiled-coil region" evidence="1">
    <location>
        <begin position="786"/>
        <end position="841"/>
    </location>
</feature>
<comment type="caution">
    <text evidence="3">The sequence shown here is derived from an EMBL/GenBank/DDBJ whole genome shotgun (WGS) entry which is preliminary data.</text>
</comment>
<evidence type="ECO:0000256" key="1">
    <source>
        <dbReference type="SAM" id="Coils"/>
    </source>
</evidence>
<dbReference type="PANTHER" id="PTHR16275">
    <property type="entry name" value="COILED-COIL DOMAIN-CONTAINING PROTEIN 40"/>
    <property type="match status" value="1"/>
</dbReference>
<keyword evidence="4" id="KW-1185">Reference proteome</keyword>
<feature type="compositionally biased region" description="Basic and acidic residues" evidence="2">
    <location>
        <begin position="1"/>
        <end position="14"/>
    </location>
</feature>
<dbReference type="EMBL" id="JALNTZ010000007">
    <property type="protein sequence ID" value="KAJ3645589.1"/>
    <property type="molecule type" value="Genomic_DNA"/>
</dbReference>
<name>A0AA38HYE3_9CUCU</name>
<accession>A0AA38HYE3</accession>
<reference evidence="3" key="1">
    <citation type="journal article" date="2023" name="G3 (Bethesda)">
        <title>Whole genome assemblies of Zophobas morio and Tenebrio molitor.</title>
        <authorList>
            <person name="Kaur S."/>
            <person name="Stinson S.A."/>
            <person name="diCenzo G.C."/>
        </authorList>
    </citation>
    <scope>NUCLEOTIDE SEQUENCE</scope>
    <source>
        <strain evidence="3">QUZm001</strain>
    </source>
</reference>
<feature type="coiled-coil region" evidence="1">
    <location>
        <begin position="147"/>
        <end position="174"/>
    </location>
</feature>
<dbReference type="Proteomes" id="UP001168821">
    <property type="component" value="Unassembled WGS sequence"/>
</dbReference>
<sequence>MESPDGKSGEDTAKQKTRTFGFRDLSRSNVVGYRDDSFHRDKFSPRSETDESEEAKHFSKFYSSEGSENKDEPQVLDPDNPLLERFQRTLKEHLERQINHLKDDIYEYESGAKKNNAKREELGLMVYEQQQVLNNQQKSLNLYISKVETTAAACQELENVLAEKKDEFTTKRNNLYHEESQEIELRNEIESTNLLIQQMSQWEQNLESDITVKKRVYEKSRKDKMQLLEDKRMQDGLIYRLMNRIWQLEQELERMDVQIKVKEEEREEMAQTVALGNTNIDAMAAEYRCLMHSWNSVIIAIGNRDKVLACLNKEVNKATELFKNIVCEIEQVKKLSQQEMKKNELIMLLKTRFLIDVQNCKAEFDAEMAKKVAVEKKIMEMEGIVEQTENDIAKIQDETHDFNVLLAALQREAEALTFQKTEMEEMIMKLLEEQVSNNKTALTLQRFLKQFKAKNRELEIQVASSENKNASVMSDIEIQKLANFESQRYLVELEEQLRVLGKEADGYQEEMKQLELRIMKRQREVDMLNSKLQKMVEKSGVNYTSPLEIKITTLEKKIEEIQEHIKKLQQFWLREQSNLLRISEERQEQIQNNNLIRKQILIMEQKNLKVSDDLEAQKKRQDKVLRAINNLHSQLTVMGDNFVKTKGLKTHMDKDNEVMRQEYIYKLKDAELECLSLEDEIEQLEEDKVNMSNELLEMNRQALEWEKKFLMAKETKSTMIQERGQEGEVGGMKAEIHRMNVRYSQLKKVQDVLSNDLEHCVSRRDAIVTAAEARERRTKGGVEHTRINFHRKLDDMKNKTKQMENQIQEMMNKMVAYEKQKVEIKEQIEEIERQIEVTRIHNTAIKENIEETITERQMNFELLLQFQKKLNTYTDIVKGRKPYMVYRTNSALTSAYSKELNINSKLTKIVENLLGDFPNHIHELTRISNTLKLPVYIYFQ</sequence>
<feature type="coiled-coil region" evidence="1">
    <location>
        <begin position="245"/>
        <end position="272"/>
    </location>
</feature>
<evidence type="ECO:0008006" key="5">
    <source>
        <dbReference type="Google" id="ProtNLM"/>
    </source>
</evidence>
<feature type="compositionally biased region" description="Basic and acidic residues" evidence="2">
    <location>
        <begin position="34"/>
        <end position="57"/>
    </location>
</feature>
<gene>
    <name evidence="3" type="ORF">Zmor_023232</name>
</gene>
<feature type="region of interest" description="Disordered" evidence="2">
    <location>
        <begin position="34"/>
        <end position="79"/>
    </location>
</feature>
<proteinExistence type="predicted"/>
<organism evidence="3 4">
    <name type="scientific">Zophobas morio</name>
    <dbReference type="NCBI Taxonomy" id="2755281"/>
    <lineage>
        <taxon>Eukaryota</taxon>
        <taxon>Metazoa</taxon>
        <taxon>Ecdysozoa</taxon>
        <taxon>Arthropoda</taxon>
        <taxon>Hexapoda</taxon>
        <taxon>Insecta</taxon>
        <taxon>Pterygota</taxon>
        <taxon>Neoptera</taxon>
        <taxon>Endopterygota</taxon>
        <taxon>Coleoptera</taxon>
        <taxon>Polyphaga</taxon>
        <taxon>Cucujiformia</taxon>
        <taxon>Tenebrionidae</taxon>
        <taxon>Zophobas</taxon>
    </lineage>
</organism>
<evidence type="ECO:0000313" key="4">
    <source>
        <dbReference type="Proteomes" id="UP001168821"/>
    </source>
</evidence>
<feature type="region of interest" description="Disordered" evidence="2">
    <location>
        <begin position="1"/>
        <end position="21"/>
    </location>
</feature>
<dbReference type="GO" id="GO:0035082">
    <property type="term" value="P:axoneme assembly"/>
    <property type="evidence" value="ECO:0007669"/>
    <property type="project" value="InterPro"/>
</dbReference>
<evidence type="ECO:0000313" key="3">
    <source>
        <dbReference type="EMBL" id="KAJ3645589.1"/>
    </source>
</evidence>
<feature type="coiled-coil region" evidence="1">
    <location>
        <begin position="371"/>
        <end position="593"/>
    </location>
</feature>
<dbReference type="GO" id="GO:0005737">
    <property type="term" value="C:cytoplasm"/>
    <property type="evidence" value="ECO:0007669"/>
    <property type="project" value="TreeGrafter"/>
</dbReference>
<dbReference type="InterPro" id="IPR037386">
    <property type="entry name" value="CCDC40"/>
</dbReference>
<dbReference type="AlphaFoldDB" id="A0AA38HYE3"/>
<keyword evidence="1" id="KW-0175">Coiled coil</keyword>
<feature type="coiled-coil region" evidence="1">
    <location>
        <begin position="660"/>
        <end position="713"/>
    </location>
</feature>